<reference evidence="2 4" key="2">
    <citation type="submission" date="2020-06" db="EMBL/GenBank/DDBJ databases">
        <title>Complete genome of Paenibacillus barcinonensis KACC11450.</title>
        <authorList>
            <person name="Kim M."/>
            <person name="Park Y.-J."/>
            <person name="Shin J.-H."/>
        </authorList>
    </citation>
    <scope>NUCLEOTIDE SEQUENCE [LARGE SCALE GENOMIC DNA]</scope>
    <source>
        <strain evidence="2 4">KACC11450</strain>
    </source>
</reference>
<dbReference type="RefSeq" id="WP_110899600.1">
    <property type="nucleotide sequence ID" value="NZ_CP054614.1"/>
</dbReference>
<dbReference type="OrthoDB" id="2081270at2"/>
<reference evidence="1 3" key="1">
    <citation type="submission" date="2018-06" db="EMBL/GenBank/DDBJ databases">
        <title>Genomic Encyclopedia of Type Strains, Phase III (KMG-III): the genomes of soil and plant-associated and newly described type strains.</title>
        <authorList>
            <person name="Whitman W."/>
        </authorList>
    </citation>
    <scope>NUCLEOTIDE SEQUENCE [LARGE SCALE GENOMIC DNA]</scope>
    <source>
        <strain evidence="1 3">CECT 7022</strain>
    </source>
</reference>
<gene>
    <name evidence="1" type="ORF">DFQ00_13531</name>
    <name evidence="2" type="ORF">HUB98_23400</name>
</gene>
<organism evidence="1 3">
    <name type="scientific">Paenibacillus barcinonensis</name>
    <dbReference type="NCBI Taxonomy" id="198119"/>
    <lineage>
        <taxon>Bacteria</taxon>
        <taxon>Bacillati</taxon>
        <taxon>Bacillota</taxon>
        <taxon>Bacilli</taxon>
        <taxon>Bacillales</taxon>
        <taxon>Paenibacillaceae</taxon>
        <taxon>Paenibacillus</taxon>
    </lineage>
</organism>
<dbReference type="Proteomes" id="UP000509327">
    <property type="component" value="Chromosome"/>
</dbReference>
<dbReference type="Proteomes" id="UP000247790">
    <property type="component" value="Unassembled WGS sequence"/>
</dbReference>
<evidence type="ECO:0000313" key="1">
    <source>
        <dbReference type="EMBL" id="PYE42686.1"/>
    </source>
</evidence>
<sequence>METITTNLSTLDLANKLAENITKSGLSIFDEIPIGDATYWIPSSELEVLLNNKLVGIDLGSLPIKTRSKVVKTLICEALGYPVPKTFKKTQPRYIGQNFDVYTQKANNFQVWNEEISPSRRYVLVRPSKQNVIVKVKVVSGEMLSTLDRTGKLTQKYQARLVTGSDKTELVSSEDTALLKALVSNSNSI</sequence>
<dbReference type="EMBL" id="CP054614">
    <property type="protein sequence ID" value="QKS58874.1"/>
    <property type="molecule type" value="Genomic_DNA"/>
</dbReference>
<evidence type="ECO:0000313" key="4">
    <source>
        <dbReference type="Proteomes" id="UP000509327"/>
    </source>
</evidence>
<dbReference type="EMBL" id="QJSW01000035">
    <property type="protein sequence ID" value="PYE42686.1"/>
    <property type="molecule type" value="Genomic_DNA"/>
</dbReference>
<dbReference type="AlphaFoldDB" id="A0A2V4V1M6"/>
<evidence type="ECO:0000313" key="2">
    <source>
        <dbReference type="EMBL" id="QKS58874.1"/>
    </source>
</evidence>
<proteinExistence type="predicted"/>
<protein>
    <submittedName>
        <fullName evidence="1">Uncharacterized protein</fullName>
    </submittedName>
</protein>
<accession>A0A2V4V1M6</accession>
<evidence type="ECO:0000313" key="3">
    <source>
        <dbReference type="Proteomes" id="UP000247790"/>
    </source>
</evidence>
<name>A0A2V4V1M6_PAEBA</name>
<keyword evidence="4" id="KW-1185">Reference proteome</keyword>